<name>A0A7V6A5C9_9BACT</name>
<gene>
    <name evidence="1" type="ORF">ENV52_10825</name>
</gene>
<evidence type="ECO:0000313" key="1">
    <source>
        <dbReference type="EMBL" id="HHS30178.1"/>
    </source>
</evidence>
<reference evidence="1" key="1">
    <citation type="journal article" date="2020" name="mSystems">
        <title>Genome- and Community-Level Interaction Insights into Carbon Utilization and Element Cycling Functions of Hydrothermarchaeota in Hydrothermal Sediment.</title>
        <authorList>
            <person name="Zhou Z."/>
            <person name="Liu Y."/>
            <person name="Xu W."/>
            <person name="Pan J."/>
            <person name="Luo Z.H."/>
            <person name="Li M."/>
        </authorList>
    </citation>
    <scope>NUCLEOTIDE SEQUENCE [LARGE SCALE GENOMIC DNA]</scope>
    <source>
        <strain evidence="1">SpSt-767</strain>
    </source>
</reference>
<dbReference type="AlphaFoldDB" id="A0A7V6A5C9"/>
<proteinExistence type="predicted"/>
<sequence length="120" mass="14095">MKSWEMITVAGLVASALTFSTVQVGADTYSPGIDRREDRQQNRIYQGVDSGQITPKEFRRLENEQARIRAAEARMKADGRYTRWERYRTQQMLDRSSRHIYWAKHNQRGGAPWGYRTGRR</sequence>
<protein>
    <submittedName>
        <fullName evidence="1">Uncharacterized protein</fullName>
    </submittedName>
</protein>
<accession>A0A7V6A5C9</accession>
<comment type="caution">
    <text evidence="1">The sequence shown here is derived from an EMBL/GenBank/DDBJ whole genome shotgun (WGS) entry which is preliminary data.</text>
</comment>
<dbReference type="EMBL" id="DTGR01000171">
    <property type="protein sequence ID" value="HHS30178.1"/>
    <property type="molecule type" value="Genomic_DNA"/>
</dbReference>
<organism evidence="1">
    <name type="scientific">Desulfobacca acetoxidans</name>
    <dbReference type="NCBI Taxonomy" id="60893"/>
    <lineage>
        <taxon>Bacteria</taxon>
        <taxon>Pseudomonadati</taxon>
        <taxon>Thermodesulfobacteriota</taxon>
        <taxon>Desulfobaccia</taxon>
        <taxon>Desulfobaccales</taxon>
        <taxon>Desulfobaccaceae</taxon>
        <taxon>Desulfobacca</taxon>
    </lineage>
</organism>